<dbReference type="PANTHER" id="PTHR11895">
    <property type="entry name" value="TRANSAMIDASE"/>
    <property type="match status" value="1"/>
</dbReference>
<reference evidence="5 6" key="1">
    <citation type="submission" date="2016-10" db="EMBL/GenBank/DDBJ databases">
        <authorList>
            <person name="de Groot N.N."/>
        </authorList>
    </citation>
    <scope>NUCLEOTIDE SEQUENCE [LARGE SCALE GENOMIC DNA]</scope>
    <source>
        <strain evidence="5 6">ATCC 35022</strain>
    </source>
</reference>
<sequence>MTMPDSDTQLCFLPATELAARIRRRDLSPVEVTEAYLRRIEARNPLVNAYSLILADRAMDAARAAEKAVMAGGPLGALHGVPVGIKDLDDVAGVPTSMGSNAVMNRVPAKSSLAVERLLDAGAIVLGKTNAPEFGHKGTTDNLRFGPTSTPWAIGYNAGGSSGGSAAAVADGMAALAQGTDGGGSVRIPASFSGTVGFKASFGRIPSVTRPDAFLWGHPLVHIGPLARTVADAALMTAVMAGPHPRDPLSLPDTGIDYVAAAERPSRAPRIAFSPRLGNFPVDARVAAVVRDAVSFIQAQDIAVDEVELDFGVDHNELAALWVRTIGVHYAAIAVHWKGEGIDLLGDHADRLTPEFRRMLEDAVGVSAVDHALDDLLRTRILDGLEDVFEDHDLIVAPTLAVPPVRNATDGNTIGPTEINGEPVDPLIGWCMTYPVNFTGHPAISVPAGLTPEGLPVGLQIIGRRHDDESVLAMAARFERMQPWFQDYPGLAQADRAA</sequence>
<dbReference type="STRING" id="665467.SAMN02982931_03080"/>
<dbReference type="PROSITE" id="PS00571">
    <property type="entry name" value="AMIDASES"/>
    <property type="match status" value="1"/>
</dbReference>
<dbReference type="InterPro" id="IPR036928">
    <property type="entry name" value="AS_sf"/>
</dbReference>
<evidence type="ECO:0000313" key="5">
    <source>
        <dbReference type="EMBL" id="SDB40726.1"/>
    </source>
</evidence>
<dbReference type="InterPro" id="IPR020556">
    <property type="entry name" value="Amidase_CS"/>
</dbReference>
<dbReference type="RefSeq" id="WP_244521286.1">
    <property type="nucleotide sequence ID" value="NZ_FMXQ01000006.1"/>
</dbReference>
<dbReference type="Proteomes" id="UP000199071">
    <property type="component" value="Unassembled WGS sequence"/>
</dbReference>
<feature type="domain" description="Amidase" evidence="4">
    <location>
        <begin position="31"/>
        <end position="472"/>
    </location>
</feature>
<dbReference type="GO" id="GO:0016740">
    <property type="term" value="F:transferase activity"/>
    <property type="evidence" value="ECO:0007669"/>
    <property type="project" value="UniProtKB-KW"/>
</dbReference>
<dbReference type="Pfam" id="PF01425">
    <property type="entry name" value="Amidase"/>
    <property type="match status" value="1"/>
</dbReference>
<keyword evidence="5" id="KW-0808">Transferase</keyword>
<evidence type="ECO:0000313" key="6">
    <source>
        <dbReference type="Proteomes" id="UP000199071"/>
    </source>
</evidence>
<evidence type="ECO:0000256" key="1">
    <source>
        <dbReference type="ARBA" id="ARBA00003871"/>
    </source>
</evidence>
<dbReference type="EMBL" id="FMXQ01000006">
    <property type="protein sequence ID" value="SDB40726.1"/>
    <property type="molecule type" value="Genomic_DNA"/>
</dbReference>
<dbReference type="InterPro" id="IPR023631">
    <property type="entry name" value="Amidase_dom"/>
</dbReference>
<name>A0A1G6D6C7_9HYPH</name>
<gene>
    <name evidence="5" type="ORF">SAMN02982931_03080</name>
</gene>
<evidence type="ECO:0000256" key="2">
    <source>
        <dbReference type="ARBA" id="ARBA00009199"/>
    </source>
</evidence>
<comment type="function">
    <text evidence="1">Hydrolyzes indole-3-acetamide (IAM) into indole-3-acetic acid (IAA).</text>
</comment>
<protein>
    <recommendedName>
        <fullName evidence="3">Indoleacetamide hydrolase</fullName>
    </recommendedName>
</protein>
<comment type="similarity">
    <text evidence="2">Belongs to the amidase family.</text>
</comment>
<evidence type="ECO:0000259" key="4">
    <source>
        <dbReference type="Pfam" id="PF01425"/>
    </source>
</evidence>
<accession>A0A1G6D6C7</accession>
<dbReference type="InterPro" id="IPR000120">
    <property type="entry name" value="Amidase"/>
</dbReference>
<dbReference type="Gene3D" id="3.90.1300.10">
    <property type="entry name" value="Amidase signature (AS) domain"/>
    <property type="match status" value="1"/>
</dbReference>
<proteinExistence type="inferred from homology"/>
<dbReference type="PIRSF" id="PIRSF001221">
    <property type="entry name" value="Amidase_fungi"/>
    <property type="match status" value="1"/>
</dbReference>
<organism evidence="5 6">
    <name type="scientific">Bauldia litoralis</name>
    <dbReference type="NCBI Taxonomy" id="665467"/>
    <lineage>
        <taxon>Bacteria</taxon>
        <taxon>Pseudomonadati</taxon>
        <taxon>Pseudomonadota</taxon>
        <taxon>Alphaproteobacteria</taxon>
        <taxon>Hyphomicrobiales</taxon>
        <taxon>Kaistiaceae</taxon>
        <taxon>Bauldia</taxon>
    </lineage>
</organism>
<keyword evidence="6" id="KW-1185">Reference proteome</keyword>
<dbReference type="PANTHER" id="PTHR11895:SF7">
    <property type="entry name" value="GLUTAMYL-TRNA(GLN) AMIDOTRANSFERASE SUBUNIT A, MITOCHONDRIAL"/>
    <property type="match status" value="1"/>
</dbReference>
<dbReference type="AlphaFoldDB" id="A0A1G6D6C7"/>
<evidence type="ECO:0000256" key="3">
    <source>
        <dbReference type="ARBA" id="ARBA00021874"/>
    </source>
</evidence>
<dbReference type="SUPFAM" id="SSF75304">
    <property type="entry name" value="Amidase signature (AS) enzymes"/>
    <property type="match status" value="1"/>
</dbReference>